<dbReference type="Proteomes" id="UP000639772">
    <property type="component" value="Chromosome 12"/>
</dbReference>
<protein>
    <submittedName>
        <fullName evidence="2">Uncharacterized protein</fullName>
    </submittedName>
</protein>
<accession>A0A835PTG7</accession>
<comment type="caution">
    <text evidence="2">The sequence shown here is derived from an EMBL/GenBank/DDBJ whole genome shotgun (WGS) entry which is preliminary data.</text>
</comment>
<proteinExistence type="predicted"/>
<dbReference type="AlphaFoldDB" id="A0A835PTG7"/>
<feature type="transmembrane region" description="Helical" evidence="1">
    <location>
        <begin position="46"/>
        <end position="67"/>
    </location>
</feature>
<gene>
    <name evidence="2" type="ORF">HPP92_023093</name>
</gene>
<evidence type="ECO:0000313" key="3">
    <source>
        <dbReference type="Proteomes" id="UP000639772"/>
    </source>
</evidence>
<keyword evidence="1" id="KW-1133">Transmembrane helix</keyword>
<name>A0A835PTG7_VANPL</name>
<sequence>MANFVSGKPIVGHLTGRSFFPPLVHRSNIPTRVNVLHFTALFYSASNLRCFAIVSSAGLLVFIVKIGRSPSVDHAKSRVLFVAFGRLSGGLGMAFTSGACRHTR</sequence>
<evidence type="ECO:0000256" key="1">
    <source>
        <dbReference type="SAM" id="Phobius"/>
    </source>
</evidence>
<organism evidence="2 3">
    <name type="scientific">Vanilla planifolia</name>
    <name type="common">Vanilla</name>
    <dbReference type="NCBI Taxonomy" id="51239"/>
    <lineage>
        <taxon>Eukaryota</taxon>
        <taxon>Viridiplantae</taxon>
        <taxon>Streptophyta</taxon>
        <taxon>Embryophyta</taxon>
        <taxon>Tracheophyta</taxon>
        <taxon>Spermatophyta</taxon>
        <taxon>Magnoliopsida</taxon>
        <taxon>Liliopsida</taxon>
        <taxon>Asparagales</taxon>
        <taxon>Orchidaceae</taxon>
        <taxon>Vanilloideae</taxon>
        <taxon>Vanilleae</taxon>
        <taxon>Vanilla</taxon>
    </lineage>
</organism>
<keyword evidence="1" id="KW-0472">Membrane</keyword>
<dbReference type="EMBL" id="JADCNM010000012">
    <property type="protein sequence ID" value="KAG0459965.1"/>
    <property type="molecule type" value="Genomic_DNA"/>
</dbReference>
<evidence type="ECO:0000313" key="2">
    <source>
        <dbReference type="EMBL" id="KAG0459965.1"/>
    </source>
</evidence>
<keyword evidence="1" id="KW-0812">Transmembrane</keyword>
<reference evidence="2 3" key="1">
    <citation type="journal article" date="2020" name="Nat. Food">
        <title>A phased Vanilla planifolia genome enables genetic improvement of flavour and production.</title>
        <authorList>
            <person name="Hasing T."/>
            <person name="Tang H."/>
            <person name="Brym M."/>
            <person name="Khazi F."/>
            <person name="Huang T."/>
            <person name="Chambers A.H."/>
        </authorList>
    </citation>
    <scope>NUCLEOTIDE SEQUENCE [LARGE SCALE GENOMIC DNA]</scope>
    <source>
        <tissue evidence="2">Leaf</tissue>
    </source>
</reference>
<feature type="transmembrane region" description="Helical" evidence="1">
    <location>
        <begin position="79"/>
        <end position="99"/>
    </location>
</feature>